<keyword evidence="2" id="KW-1185">Reference proteome</keyword>
<accession>A0AAE8HCM0</accession>
<evidence type="ECO:0000313" key="1">
    <source>
        <dbReference type="EMBL" id="SDV06668.1"/>
    </source>
</evidence>
<proteinExistence type="predicted"/>
<protein>
    <submittedName>
        <fullName evidence="1">Uncharacterized protein</fullName>
    </submittedName>
</protein>
<dbReference type="EMBL" id="LT629801">
    <property type="protein sequence ID" value="SDV06668.1"/>
    <property type="molecule type" value="Genomic_DNA"/>
</dbReference>
<name>A0AAE8HCM0_9PSED</name>
<gene>
    <name evidence="1" type="ORF">SAMN04490209_2609</name>
</gene>
<organism evidence="1 2">
    <name type="scientific">Pseudomonas rhodesiae</name>
    <dbReference type="NCBI Taxonomy" id="76760"/>
    <lineage>
        <taxon>Bacteria</taxon>
        <taxon>Pseudomonadati</taxon>
        <taxon>Pseudomonadota</taxon>
        <taxon>Gammaproteobacteria</taxon>
        <taxon>Pseudomonadales</taxon>
        <taxon>Pseudomonadaceae</taxon>
        <taxon>Pseudomonas</taxon>
    </lineage>
</organism>
<reference evidence="1 2" key="1">
    <citation type="submission" date="2016-10" db="EMBL/GenBank/DDBJ databases">
        <authorList>
            <person name="Varghese N."/>
            <person name="Submissions S."/>
        </authorList>
    </citation>
    <scope>NUCLEOTIDE SEQUENCE [LARGE SCALE GENOMIC DNA]</scope>
    <source>
        <strain evidence="1 2">BS2777</strain>
    </source>
</reference>
<dbReference type="AlphaFoldDB" id="A0AAE8HCM0"/>
<dbReference type="Proteomes" id="UP000182085">
    <property type="component" value="Chromosome I"/>
</dbReference>
<sequence>MLLQVFSVVTIAGRSPPTVYAFLNPKFPSATWDFFCLGFGRRPGSIVGKRRTHAAIMLGLIQQLVDLLDEFQRFATRCDQSRADTQAQR</sequence>
<evidence type="ECO:0000313" key="2">
    <source>
        <dbReference type="Proteomes" id="UP000182085"/>
    </source>
</evidence>